<dbReference type="PANTHER" id="PTHR30327:SF1">
    <property type="entry name" value="UPF0301 PROTEIN YQGE"/>
    <property type="match status" value="1"/>
</dbReference>
<protein>
    <recommendedName>
        <fullName evidence="2">UPF0301 protein C8N32_104183</fullName>
    </recommendedName>
</protein>
<reference evidence="4 5" key="1">
    <citation type="submission" date="2018-04" db="EMBL/GenBank/DDBJ databases">
        <title>Genomic Encyclopedia of Archaeal and Bacterial Type Strains, Phase II (KMG-II): from individual species to whole genera.</title>
        <authorList>
            <person name="Goeker M."/>
        </authorList>
    </citation>
    <scope>NUCLEOTIDE SEQUENCE [LARGE SCALE GENOMIC DNA]</scope>
    <source>
        <strain evidence="4 5">DSM 18064</strain>
    </source>
</reference>
<name>A0A2T5BUC2_9RHOB</name>
<evidence type="ECO:0000313" key="5">
    <source>
        <dbReference type="Proteomes" id="UP000243859"/>
    </source>
</evidence>
<evidence type="ECO:0000256" key="2">
    <source>
        <dbReference type="HAMAP-Rule" id="MF_00758"/>
    </source>
</evidence>
<dbReference type="NCBIfam" id="NF001268">
    <property type="entry name" value="PRK00228.1-4"/>
    <property type="match status" value="1"/>
</dbReference>
<evidence type="ECO:0000256" key="3">
    <source>
        <dbReference type="SAM" id="MobiDB-lite"/>
    </source>
</evidence>
<organism evidence="4 5">
    <name type="scientific">Rhodovulum imhoffii</name>
    <dbReference type="NCBI Taxonomy" id="365340"/>
    <lineage>
        <taxon>Bacteria</taxon>
        <taxon>Pseudomonadati</taxon>
        <taxon>Pseudomonadota</taxon>
        <taxon>Alphaproteobacteria</taxon>
        <taxon>Rhodobacterales</taxon>
        <taxon>Paracoccaceae</taxon>
        <taxon>Rhodovulum</taxon>
    </lineage>
</organism>
<sequence>MYHFKRIRQLRAKTKSLSGERAGANPARHLASGPPQAHPYPMMEASQYTELTGQLLIAMPGMGDPRFERSVVFLCAHSKDGALGLIVNKPLPDLSFDELLTQLEIDRAPGIRDIRVYFGGPVEHGRGFVLHSGDYQSRSEATLDVDGRFAMTATLDVLEDIAGGNGPGTALLALGYAGWGPGQLESEILRNGWLTCAASPELVFAPEDGGKWERALRTLGIDPLLLSADAGRA</sequence>
<dbReference type="PANTHER" id="PTHR30327">
    <property type="entry name" value="UNCHARACTERIZED PROTEIN YQGE"/>
    <property type="match status" value="1"/>
</dbReference>
<dbReference type="EMBL" id="QAAA01000004">
    <property type="protein sequence ID" value="PTN03072.1"/>
    <property type="molecule type" value="Genomic_DNA"/>
</dbReference>
<dbReference type="HAMAP" id="MF_00758">
    <property type="entry name" value="UPF0301"/>
    <property type="match status" value="1"/>
</dbReference>
<dbReference type="InterPro" id="IPR003774">
    <property type="entry name" value="AlgH-like"/>
</dbReference>
<dbReference type="AlphaFoldDB" id="A0A2T5BUC2"/>
<accession>A0A2T5BUC2</accession>
<evidence type="ECO:0000313" key="4">
    <source>
        <dbReference type="EMBL" id="PTN03072.1"/>
    </source>
</evidence>
<dbReference type="SUPFAM" id="SSF143456">
    <property type="entry name" value="VC0467-like"/>
    <property type="match status" value="1"/>
</dbReference>
<gene>
    <name evidence="4" type="ORF">C8N32_104183</name>
</gene>
<evidence type="ECO:0000256" key="1">
    <source>
        <dbReference type="ARBA" id="ARBA00009600"/>
    </source>
</evidence>
<feature type="region of interest" description="Disordered" evidence="3">
    <location>
        <begin position="15"/>
        <end position="36"/>
    </location>
</feature>
<dbReference type="GO" id="GO:0005829">
    <property type="term" value="C:cytosol"/>
    <property type="evidence" value="ECO:0007669"/>
    <property type="project" value="TreeGrafter"/>
</dbReference>
<dbReference type="Gene3D" id="3.40.1740.10">
    <property type="entry name" value="VC0467-like"/>
    <property type="match status" value="1"/>
</dbReference>
<proteinExistence type="inferred from homology"/>
<comment type="similarity">
    <text evidence="1 2">Belongs to the UPF0301 (AlgH) family.</text>
</comment>
<dbReference type="Proteomes" id="UP000243859">
    <property type="component" value="Unassembled WGS sequence"/>
</dbReference>
<keyword evidence="5" id="KW-1185">Reference proteome</keyword>
<comment type="caution">
    <text evidence="4">The sequence shown here is derived from an EMBL/GenBank/DDBJ whole genome shotgun (WGS) entry which is preliminary data.</text>
</comment>
<dbReference type="Pfam" id="PF02622">
    <property type="entry name" value="DUF179"/>
    <property type="match status" value="1"/>
</dbReference>